<keyword evidence="7" id="KW-0804">Transcription</keyword>
<dbReference type="EMBL" id="JASSZA010000106">
    <property type="protein sequence ID" value="KAK2081747.1"/>
    <property type="molecule type" value="Genomic_DNA"/>
</dbReference>
<evidence type="ECO:0000313" key="12">
    <source>
        <dbReference type="Proteomes" id="UP001266305"/>
    </source>
</evidence>
<dbReference type="InterPro" id="IPR013088">
    <property type="entry name" value="Znf_NHR/GATA"/>
</dbReference>
<dbReference type="PROSITE" id="PS51030">
    <property type="entry name" value="NUCLEAR_REC_DBD_2"/>
    <property type="match status" value="1"/>
</dbReference>
<reference evidence="11 12" key="1">
    <citation type="submission" date="2023-05" db="EMBL/GenBank/DDBJ databases">
        <title>B98-5 Cell Line De Novo Hybrid Assembly: An Optical Mapping Approach.</title>
        <authorList>
            <person name="Kananen K."/>
            <person name="Auerbach J.A."/>
            <person name="Kautto E."/>
            <person name="Blachly J.S."/>
        </authorList>
    </citation>
    <scope>NUCLEOTIDE SEQUENCE [LARGE SCALE GENOMIC DNA]</scope>
    <source>
        <strain evidence="11">B95-8</strain>
        <tissue evidence="11">Cell line</tissue>
    </source>
</reference>
<protein>
    <recommendedName>
        <fullName evidence="10">Nuclear receptor domain-containing protein</fullName>
    </recommendedName>
</protein>
<keyword evidence="6" id="KW-0238">DNA-binding</keyword>
<evidence type="ECO:0000256" key="3">
    <source>
        <dbReference type="ARBA" id="ARBA00022771"/>
    </source>
</evidence>
<keyword evidence="2" id="KW-0479">Metal-binding</keyword>
<evidence type="ECO:0000256" key="6">
    <source>
        <dbReference type="ARBA" id="ARBA00023125"/>
    </source>
</evidence>
<keyword evidence="12" id="KW-1185">Reference proteome</keyword>
<gene>
    <name evidence="11" type="ORF">P7K49_040587</name>
</gene>
<keyword evidence="5" id="KW-0805">Transcription regulation</keyword>
<dbReference type="Pfam" id="PF00105">
    <property type="entry name" value="zf-C4"/>
    <property type="match status" value="1"/>
</dbReference>
<keyword evidence="3" id="KW-0863">Zinc-finger</keyword>
<evidence type="ECO:0000259" key="10">
    <source>
        <dbReference type="PROSITE" id="PS51030"/>
    </source>
</evidence>
<dbReference type="Proteomes" id="UP001266305">
    <property type="component" value="Unassembled WGS sequence"/>
</dbReference>
<evidence type="ECO:0000256" key="2">
    <source>
        <dbReference type="ARBA" id="ARBA00022723"/>
    </source>
</evidence>
<dbReference type="SUPFAM" id="SSF57716">
    <property type="entry name" value="Glucocorticoid receptor-like (DNA-binding domain)"/>
    <property type="match status" value="1"/>
</dbReference>
<keyword evidence="8" id="KW-0675">Receptor</keyword>
<keyword evidence="1" id="KW-0597">Phosphoprotein</keyword>
<evidence type="ECO:0000256" key="5">
    <source>
        <dbReference type="ARBA" id="ARBA00023015"/>
    </source>
</evidence>
<evidence type="ECO:0000313" key="11">
    <source>
        <dbReference type="EMBL" id="KAK2081747.1"/>
    </source>
</evidence>
<feature type="domain" description="Nuclear receptor" evidence="10">
    <location>
        <begin position="4"/>
        <end position="83"/>
    </location>
</feature>
<name>A0ABQ9TAG9_SAGOE</name>
<keyword evidence="9" id="KW-0539">Nucleus</keyword>
<evidence type="ECO:0000256" key="7">
    <source>
        <dbReference type="ARBA" id="ARBA00023163"/>
    </source>
</evidence>
<comment type="caution">
    <text evidence="11">The sequence shown here is derived from an EMBL/GenBank/DDBJ whole genome shotgun (WGS) entry which is preliminary data.</text>
</comment>
<dbReference type="InterPro" id="IPR001628">
    <property type="entry name" value="Znf_hrmn_rcpt"/>
</dbReference>
<organism evidence="11 12">
    <name type="scientific">Saguinus oedipus</name>
    <name type="common">Cotton-top tamarin</name>
    <name type="synonym">Oedipomidas oedipus</name>
    <dbReference type="NCBI Taxonomy" id="9490"/>
    <lineage>
        <taxon>Eukaryota</taxon>
        <taxon>Metazoa</taxon>
        <taxon>Chordata</taxon>
        <taxon>Craniata</taxon>
        <taxon>Vertebrata</taxon>
        <taxon>Euteleostomi</taxon>
        <taxon>Mammalia</taxon>
        <taxon>Eutheria</taxon>
        <taxon>Euarchontoglires</taxon>
        <taxon>Primates</taxon>
        <taxon>Haplorrhini</taxon>
        <taxon>Platyrrhini</taxon>
        <taxon>Cebidae</taxon>
        <taxon>Callitrichinae</taxon>
        <taxon>Saguinus</taxon>
    </lineage>
</organism>
<proteinExistence type="predicted"/>
<dbReference type="PRINTS" id="PR00047">
    <property type="entry name" value="STROIDFINGER"/>
</dbReference>
<dbReference type="Gene3D" id="3.30.50.10">
    <property type="entry name" value="Erythroid Transcription Factor GATA-1, subunit A"/>
    <property type="match status" value="1"/>
</dbReference>
<evidence type="ECO:0000256" key="1">
    <source>
        <dbReference type="ARBA" id="ARBA00022553"/>
    </source>
</evidence>
<accession>A0ABQ9TAG9</accession>
<evidence type="ECO:0000256" key="8">
    <source>
        <dbReference type="ARBA" id="ARBA00023170"/>
    </source>
</evidence>
<dbReference type="PANTHER" id="PTHR48092">
    <property type="entry name" value="KNIRPS-RELATED PROTEIN-RELATED"/>
    <property type="match status" value="1"/>
</dbReference>
<evidence type="ECO:0000256" key="4">
    <source>
        <dbReference type="ARBA" id="ARBA00022833"/>
    </source>
</evidence>
<evidence type="ECO:0000256" key="9">
    <source>
        <dbReference type="ARBA" id="ARBA00023242"/>
    </source>
</evidence>
<sequence>MAAYPMTAPCPSASAWPVGTWPLNTTTVASCESCKAFFMRTIQGSIEYSCAASNECEITRQRSKACHFTKCLWVGMLRKGVCLDCIGVGQ</sequence>
<dbReference type="SMART" id="SM00399">
    <property type="entry name" value="ZnF_C4"/>
    <property type="match status" value="1"/>
</dbReference>
<dbReference type="InterPro" id="IPR050200">
    <property type="entry name" value="Nuclear_hormone_rcpt_NR3"/>
</dbReference>
<keyword evidence="4" id="KW-0862">Zinc</keyword>